<accession>A0ABW3R092</accession>
<comment type="caution">
    <text evidence="1">The sequence shown here is derived from an EMBL/GenBank/DDBJ whole genome shotgun (WGS) entry which is preliminary data.</text>
</comment>
<organism evidence="1 2">
    <name type="scientific">Saccharothrix hoggarensis</name>
    <dbReference type="NCBI Taxonomy" id="913853"/>
    <lineage>
        <taxon>Bacteria</taxon>
        <taxon>Bacillati</taxon>
        <taxon>Actinomycetota</taxon>
        <taxon>Actinomycetes</taxon>
        <taxon>Pseudonocardiales</taxon>
        <taxon>Pseudonocardiaceae</taxon>
        <taxon>Saccharothrix</taxon>
    </lineage>
</organism>
<dbReference type="RefSeq" id="WP_380726604.1">
    <property type="nucleotide sequence ID" value="NZ_JBHTLK010000162.1"/>
</dbReference>
<dbReference type="Proteomes" id="UP001597168">
    <property type="component" value="Unassembled WGS sequence"/>
</dbReference>
<gene>
    <name evidence="1" type="ORF">ACFQ3T_25395</name>
</gene>
<reference evidence="2" key="1">
    <citation type="journal article" date="2019" name="Int. J. Syst. Evol. Microbiol.">
        <title>The Global Catalogue of Microorganisms (GCM) 10K type strain sequencing project: providing services to taxonomists for standard genome sequencing and annotation.</title>
        <authorList>
            <consortium name="The Broad Institute Genomics Platform"/>
            <consortium name="The Broad Institute Genome Sequencing Center for Infectious Disease"/>
            <person name="Wu L."/>
            <person name="Ma J."/>
        </authorList>
    </citation>
    <scope>NUCLEOTIDE SEQUENCE [LARGE SCALE GENOMIC DNA]</scope>
    <source>
        <strain evidence="2">CCUG 60214</strain>
    </source>
</reference>
<protein>
    <submittedName>
        <fullName evidence="1">Uncharacterized protein</fullName>
    </submittedName>
</protein>
<evidence type="ECO:0000313" key="2">
    <source>
        <dbReference type="Proteomes" id="UP001597168"/>
    </source>
</evidence>
<name>A0ABW3R092_9PSEU</name>
<evidence type="ECO:0000313" key="1">
    <source>
        <dbReference type="EMBL" id="MFD1150481.1"/>
    </source>
</evidence>
<dbReference type="EMBL" id="JBHTLK010000162">
    <property type="protein sequence ID" value="MFD1150481.1"/>
    <property type="molecule type" value="Genomic_DNA"/>
</dbReference>
<proteinExistence type="predicted"/>
<keyword evidence="2" id="KW-1185">Reference proteome</keyword>
<sequence>MQIELGTHVRTSAQIDANCAIDHEVVGGEAFFSFADGAVSLHFTDERAFRNFMAEAVAVLARFGSDGLDDAVNSSD</sequence>